<keyword evidence="2" id="KW-0472">Membrane</keyword>
<organism evidence="3 4">
    <name type="scientific">Ilex paraguariensis</name>
    <name type="common">yerba mate</name>
    <dbReference type="NCBI Taxonomy" id="185542"/>
    <lineage>
        <taxon>Eukaryota</taxon>
        <taxon>Viridiplantae</taxon>
        <taxon>Streptophyta</taxon>
        <taxon>Embryophyta</taxon>
        <taxon>Tracheophyta</taxon>
        <taxon>Spermatophyta</taxon>
        <taxon>Magnoliopsida</taxon>
        <taxon>eudicotyledons</taxon>
        <taxon>Gunneridae</taxon>
        <taxon>Pentapetalae</taxon>
        <taxon>asterids</taxon>
        <taxon>campanulids</taxon>
        <taxon>Aquifoliales</taxon>
        <taxon>Aquifoliaceae</taxon>
        <taxon>Ilex</taxon>
    </lineage>
</organism>
<evidence type="ECO:0000256" key="1">
    <source>
        <dbReference type="SAM" id="MobiDB-lite"/>
    </source>
</evidence>
<sequence length="111" mass="12595">MNEISRGGGSKIKRQSVREFGGCKSVKQRSDEFQSDEGTNKGGNEGSYFQYREYEGIKSKWLFRSALELCIPKVWLRIEINGGFSGFSAELIFVFVVFMVAMVFSLFVVIN</sequence>
<keyword evidence="2" id="KW-1133">Transmembrane helix</keyword>
<feature type="compositionally biased region" description="Gly residues" evidence="1">
    <location>
        <begin position="1"/>
        <end position="10"/>
    </location>
</feature>
<evidence type="ECO:0000313" key="3">
    <source>
        <dbReference type="EMBL" id="CAK9180610.1"/>
    </source>
</evidence>
<dbReference type="AlphaFoldDB" id="A0ABC8UHU2"/>
<evidence type="ECO:0000256" key="2">
    <source>
        <dbReference type="SAM" id="Phobius"/>
    </source>
</evidence>
<dbReference type="EMBL" id="CAUOFW020007780">
    <property type="protein sequence ID" value="CAK9180610.1"/>
    <property type="molecule type" value="Genomic_DNA"/>
</dbReference>
<feature type="transmembrane region" description="Helical" evidence="2">
    <location>
        <begin position="91"/>
        <end position="110"/>
    </location>
</feature>
<protein>
    <submittedName>
        <fullName evidence="3">Uncharacterized protein</fullName>
    </submittedName>
</protein>
<keyword evidence="4" id="KW-1185">Reference proteome</keyword>
<feature type="region of interest" description="Disordered" evidence="1">
    <location>
        <begin position="1"/>
        <end position="47"/>
    </location>
</feature>
<accession>A0ABC8UHU2</accession>
<dbReference type="Proteomes" id="UP001642360">
    <property type="component" value="Unassembled WGS sequence"/>
</dbReference>
<evidence type="ECO:0000313" key="4">
    <source>
        <dbReference type="Proteomes" id="UP001642360"/>
    </source>
</evidence>
<reference evidence="3 4" key="1">
    <citation type="submission" date="2024-02" db="EMBL/GenBank/DDBJ databases">
        <authorList>
            <person name="Vignale AGUSTIN F."/>
            <person name="Sosa J E."/>
            <person name="Modenutti C."/>
        </authorList>
    </citation>
    <scope>NUCLEOTIDE SEQUENCE [LARGE SCALE GENOMIC DNA]</scope>
</reference>
<keyword evidence="2" id="KW-0812">Transmembrane</keyword>
<comment type="caution">
    <text evidence="3">The sequence shown here is derived from an EMBL/GenBank/DDBJ whole genome shotgun (WGS) entry which is preliminary data.</text>
</comment>
<proteinExistence type="predicted"/>
<gene>
    <name evidence="3" type="ORF">ILEXP_LOCUS50620</name>
</gene>
<name>A0ABC8UHU2_9AQUA</name>